<dbReference type="PANTHER" id="PTHR30212">
    <property type="entry name" value="PROTEIN YIIM"/>
    <property type="match status" value="1"/>
</dbReference>
<dbReference type="Gene3D" id="3.40.50.80">
    <property type="entry name" value="Nucleotide-binding domain of ferredoxin-NADP reductase (FNR) module"/>
    <property type="match status" value="1"/>
</dbReference>
<dbReference type="EMBL" id="AP024145">
    <property type="protein sequence ID" value="BCM81667.1"/>
    <property type="molecule type" value="Genomic_DNA"/>
</dbReference>
<keyword evidence="3" id="KW-0489">Methyltransferase</keyword>
<organism evidence="3 4">
    <name type="scientific">Methylobacterium indicum</name>
    <dbReference type="NCBI Taxonomy" id="1775910"/>
    <lineage>
        <taxon>Bacteria</taxon>
        <taxon>Pseudomonadati</taxon>
        <taxon>Pseudomonadota</taxon>
        <taxon>Alphaproteobacteria</taxon>
        <taxon>Hyphomicrobiales</taxon>
        <taxon>Methylobacteriaceae</taxon>
        <taxon>Methylobacterium</taxon>
    </lineage>
</organism>
<dbReference type="GO" id="GO:0032259">
    <property type="term" value="P:methylation"/>
    <property type="evidence" value="ECO:0007669"/>
    <property type="project" value="UniProtKB-KW"/>
</dbReference>
<dbReference type="PANTHER" id="PTHR30212:SF2">
    <property type="entry name" value="PROTEIN YIIM"/>
    <property type="match status" value="1"/>
</dbReference>
<dbReference type="SUPFAM" id="SSF52343">
    <property type="entry name" value="Ferredoxin reductase-like, C-terminal NADP-linked domain"/>
    <property type="match status" value="1"/>
</dbReference>
<feature type="domain" description="2Fe-2S ferredoxin-type" evidence="1">
    <location>
        <begin position="234"/>
        <end position="319"/>
    </location>
</feature>
<dbReference type="InterPro" id="IPR012675">
    <property type="entry name" value="Beta-grasp_dom_sf"/>
</dbReference>
<proteinExistence type="predicted"/>
<dbReference type="GO" id="GO:0008168">
    <property type="term" value="F:methyltransferase activity"/>
    <property type="evidence" value="ECO:0007669"/>
    <property type="project" value="UniProtKB-KW"/>
</dbReference>
<dbReference type="CDD" id="cd00207">
    <property type="entry name" value="fer2"/>
    <property type="match status" value="1"/>
</dbReference>
<dbReference type="InterPro" id="IPR001041">
    <property type="entry name" value="2Fe-2S_ferredoxin-type"/>
</dbReference>
<evidence type="ECO:0000259" key="1">
    <source>
        <dbReference type="PROSITE" id="PS51085"/>
    </source>
</evidence>
<evidence type="ECO:0000313" key="4">
    <source>
        <dbReference type="Proteomes" id="UP000663508"/>
    </source>
</evidence>
<dbReference type="GO" id="GO:0016491">
    <property type="term" value="F:oxidoreductase activity"/>
    <property type="evidence" value="ECO:0007669"/>
    <property type="project" value="InterPro"/>
</dbReference>
<dbReference type="Gene3D" id="3.10.20.30">
    <property type="match status" value="1"/>
</dbReference>
<dbReference type="SUPFAM" id="SSF54292">
    <property type="entry name" value="2Fe-2S ferredoxin-like"/>
    <property type="match status" value="1"/>
</dbReference>
<dbReference type="CDD" id="cd06185">
    <property type="entry name" value="PDR_like"/>
    <property type="match status" value="1"/>
</dbReference>
<dbReference type="KEGG" id="mind:mvi_01280"/>
<dbReference type="PROSITE" id="PS51085">
    <property type="entry name" value="2FE2S_FER_2"/>
    <property type="match status" value="1"/>
</dbReference>
<dbReference type="Pfam" id="PF00111">
    <property type="entry name" value="Fer2"/>
    <property type="match status" value="1"/>
</dbReference>
<dbReference type="InterPro" id="IPR017938">
    <property type="entry name" value="Riboflavin_synthase-like_b-brl"/>
</dbReference>
<reference evidence="3" key="1">
    <citation type="submission" date="2020-11" db="EMBL/GenBank/DDBJ databases">
        <title>Complete genome sequence of a novel pathogenic Methylobacterium strain isolated from rice in Vietnam.</title>
        <authorList>
            <person name="Lai K."/>
            <person name="Okazaki S."/>
            <person name="Higashi K."/>
            <person name="Mori H."/>
            <person name="Toyoda A."/>
            <person name="Kurokawa K."/>
        </authorList>
    </citation>
    <scope>NUCLEOTIDE SEQUENCE</scope>
    <source>
        <strain evidence="3">VL1</strain>
    </source>
</reference>
<dbReference type="InterPro" id="IPR017927">
    <property type="entry name" value="FAD-bd_FR_type"/>
</dbReference>
<sequence length="319" mass="33791">MAETSLRVEIVDRRQAAEDIIVLDLVPVDGAPLPLFEPGAHVDVEVGPDLVRQYSLCGDPARTDRYRLGILLDPASRGGSAGIHAQFQVGRQVTISAPRNNFPLAAGAAATVLIGGGIGITPLLAMAHHLHAVGLPFRLHYCARSRAKAAFLDELASAPYASSVHLHYSDGGSGQRLDPARDLPQPSDGAHLYVCGPTGFMDWVIGSAATLGYPNARLHKEHFGAEVDTSGDAFEVELSRSGRVVPVAAGQSIVAALKTVGVRVEVSCEQGVCGTCLCDVVEGIPDHRDSYLTDDEKAGNDQMMLCCSRAKTPRLVLDL</sequence>
<dbReference type="InterPro" id="IPR052353">
    <property type="entry name" value="Benzoxazolinone_Detox_Enz"/>
</dbReference>
<evidence type="ECO:0000259" key="2">
    <source>
        <dbReference type="PROSITE" id="PS51384"/>
    </source>
</evidence>
<dbReference type="SUPFAM" id="SSF63380">
    <property type="entry name" value="Riboflavin synthase domain-like"/>
    <property type="match status" value="1"/>
</dbReference>
<protein>
    <submittedName>
        <fullName evidence="3">Vanillate O-demethylase oxidoreductase</fullName>
    </submittedName>
</protein>
<feature type="domain" description="FAD-binding FR-type" evidence="2">
    <location>
        <begin position="3"/>
        <end position="105"/>
    </location>
</feature>
<gene>
    <name evidence="3" type="ORF">mvi_01280</name>
</gene>
<dbReference type="AlphaFoldDB" id="A0A8H8WNZ0"/>
<dbReference type="PROSITE" id="PS00197">
    <property type="entry name" value="2FE2S_FER_1"/>
    <property type="match status" value="1"/>
</dbReference>
<dbReference type="Gene3D" id="2.40.30.10">
    <property type="entry name" value="Translation factors"/>
    <property type="match status" value="1"/>
</dbReference>
<dbReference type="GO" id="GO:0051537">
    <property type="term" value="F:2 iron, 2 sulfur cluster binding"/>
    <property type="evidence" value="ECO:0007669"/>
    <property type="project" value="InterPro"/>
</dbReference>
<dbReference type="Proteomes" id="UP000663508">
    <property type="component" value="Chromosome"/>
</dbReference>
<dbReference type="RefSeq" id="WP_207180858.1">
    <property type="nucleotide sequence ID" value="NZ_AP024145.1"/>
</dbReference>
<dbReference type="InterPro" id="IPR039261">
    <property type="entry name" value="FNR_nucleotide-bd"/>
</dbReference>
<dbReference type="PRINTS" id="PR00409">
    <property type="entry name" value="PHDIOXRDTASE"/>
</dbReference>
<dbReference type="PROSITE" id="PS51384">
    <property type="entry name" value="FAD_FR"/>
    <property type="match status" value="1"/>
</dbReference>
<name>A0A8H8WNZ0_9HYPH</name>
<dbReference type="InterPro" id="IPR036010">
    <property type="entry name" value="2Fe-2S_ferredoxin-like_sf"/>
</dbReference>
<keyword evidence="3" id="KW-0808">Transferase</keyword>
<dbReference type="InterPro" id="IPR006058">
    <property type="entry name" value="2Fe2S_fd_BS"/>
</dbReference>
<accession>A0A8H8WNZ0</accession>
<evidence type="ECO:0000313" key="3">
    <source>
        <dbReference type="EMBL" id="BCM81667.1"/>
    </source>
</evidence>